<keyword evidence="3" id="KW-0328">Glycosyltransferase</keyword>
<reference evidence="5" key="2">
    <citation type="submission" date="2020-08" db="EMBL/GenBank/DDBJ databases">
        <title>Plant Genome Project.</title>
        <authorList>
            <person name="Zhang R.-G."/>
        </authorList>
    </citation>
    <scope>NUCLEOTIDE SEQUENCE</scope>
    <source>
        <strain evidence="5">Huo1</strain>
        <tissue evidence="5">Leaf</tissue>
    </source>
</reference>
<dbReference type="PROSITE" id="PS00375">
    <property type="entry name" value="UDPGT"/>
    <property type="match status" value="1"/>
</dbReference>
<dbReference type="FunFam" id="3.40.50.2000:FF:000056">
    <property type="entry name" value="Glycosyltransferase"/>
    <property type="match status" value="1"/>
</dbReference>
<protein>
    <recommendedName>
        <fullName evidence="4">Glycosyltransferase</fullName>
        <ecNumber evidence="4">2.4.1.-</ecNumber>
    </recommendedName>
</protein>
<dbReference type="InterPro" id="IPR035595">
    <property type="entry name" value="UDP_glycos_trans_CS"/>
</dbReference>
<sequence>MSKLHILIFPAPSQGHITSMLNLAELLCATTSFRVTFLVPAYIHRRLSQHSNATSRLNHLPLRLHPIPHGPHEDIRPGSFDVKDWLDSLSSTAQPSLRELLADDEDPIDCVISDGILSFVLETAEEAGVPVFYMRTLSACAFWVYFCLPHLIQSQELPFDCDDLDLTMVNLRGMEGVLRRRDLPRCCRHGLDSRTMQTIMHQTLQTPRPRGLILNTFDHLEAPTLDLIRTRIPNLYAVGPLHAHLKTRLTGNSSSTSLWEEDKTCLKWLDDQPENSVFYVSFGSIVRVTAEAQTELWHGLVNSGKRFLWVVRTDSGGMEIADGGRGRVVGWAPQEAVLAHPAVGGFVTHCGWNSTLESVVAGVPMVCWPHFGDQQVNSRFVDGVWGIGRDMKDHCDRVVVEKMVRDVMEDRSCEFQRRARDLAKAARESVVEGGTSYYDLDRLIQDIRDVCSAA</sequence>
<organism evidence="5">
    <name type="scientific">Salvia splendens</name>
    <name type="common">Scarlet sage</name>
    <dbReference type="NCBI Taxonomy" id="180675"/>
    <lineage>
        <taxon>Eukaryota</taxon>
        <taxon>Viridiplantae</taxon>
        <taxon>Streptophyta</taxon>
        <taxon>Embryophyta</taxon>
        <taxon>Tracheophyta</taxon>
        <taxon>Spermatophyta</taxon>
        <taxon>Magnoliopsida</taxon>
        <taxon>eudicotyledons</taxon>
        <taxon>Gunneridae</taxon>
        <taxon>Pentapetalae</taxon>
        <taxon>asterids</taxon>
        <taxon>lamiids</taxon>
        <taxon>Lamiales</taxon>
        <taxon>Lamiaceae</taxon>
        <taxon>Nepetoideae</taxon>
        <taxon>Mentheae</taxon>
        <taxon>Salviinae</taxon>
        <taxon>Salvia</taxon>
        <taxon>Salvia subgen. Calosphace</taxon>
        <taxon>core Calosphace</taxon>
    </lineage>
</organism>
<dbReference type="InterPro" id="IPR002213">
    <property type="entry name" value="UDP_glucos_trans"/>
</dbReference>
<dbReference type="GO" id="GO:0080043">
    <property type="term" value="F:quercetin 3-O-glucosyltransferase activity"/>
    <property type="evidence" value="ECO:0007669"/>
    <property type="project" value="TreeGrafter"/>
</dbReference>
<dbReference type="GO" id="GO:0080044">
    <property type="term" value="F:quercetin 7-O-glucosyltransferase activity"/>
    <property type="evidence" value="ECO:0007669"/>
    <property type="project" value="TreeGrafter"/>
</dbReference>
<accession>A0A8X8WEI6</accession>
<dbReference type="SUPFAM" id="SSF53756">
    <property type="entry name" value="UDP-Glycosyltransferase/glycogen phosphorylase"/>
    <property type="match status" value="1"/>
</dbReference>
<dbReference type="Proteomes" id="UP000298416">
    <property type="component" value="Unassembled WGS sequence"/>
</dbReference>
<dbReference type="Pfam" id="PF00201">
    <property type="entry name" value="UDPGT"/>
    <property type="match status" value="1"/>
</dbReference>
<dbReference type="PANTHER" id="PTHR11926">
    <property type="entry name" value="GLUCOSYL/GLUCURONOSYL TRANSFERASES"/>
    <property type="match status" value="1"/>
</dbReference>
<dbReference type="OrthoDB" id="5835829at2759"/>
<gene>
    <name evidence="5" type="ORF">SASPL_147745</name>
</gene>
<proteinExistence type="inferred from homology"/>
<dbReference type="CDD" id="cd03784">
    <property type="entry name" value="GT1_Gtf-like"/>
    <property type="match status" value="1"/>
</dbReference>
<comment type="similarity">
    <text evidence="1 3">Belongs to the UDP-glycosyltransferase family.</text>
</comment>
<keyword evidence="6" id="KW-1185">Reference proteome</keyword>
<evidence type="ECO:0000256" key="1">
    <source>
        <dbReference type="ARBA" id="ARBA00009995"/>
    </source>
</evidence>
<reference evidence="5" key="1">
    <citation type="submission" date="2018-01" db="EMBL/GenBank/DDBJ databases">
        <authorList>
            <person name="Mao J.F."/>
        </authorList>
    </citation>
    <scope>NUCLEOTIDE SEQUENCE</scope>
    <source>
        <strain evidence="5">Huo1</strain>
        <tissue evidence="5">Leaf</tissue>
    </source>
</reference>
<dbReference type="AlphaFoldDB" id="A0A8X8WEI6"/>
<evidence type="ECO:0000313" key="5">
    <source>
        <dbReference type="EMBL" id="KAG6393502.1"/>
    </source>
</evidence>
<evidence type="ECO:0000256" key="4">
    <source>
        <dbReference type="RuleBase" id="RU362057"/>
    </source>
</evidence>
<keyword evidence="2 3" id="KW-0808">Transferase</keyword>
<dbReference type="EC" id="2.4.1.-" evidence="4"/>
<evidence type="ECO:0000256" key="2">
    <source>
        <dbReference type="ARBA" id="ARBA00022679"/>
    </source>
</evidence>
<name>A0A8X8WEI6_SALSN</name>
<dbReference type="Gene3D" id="3.40.50.2000">
    <property type="entry name" value="Glycogen Phosphorylase B"/>
    <property type="match status" value="2"/>
</dbReference>
<evidence type="ECO:0000256" key="3">
    <source>
        <dbReference type="RuleBase" id="RU003718"/>
    </source>
</evidence>
<comment type="caution">
    <text evidence="5">The sequence shown here is derived from an EMBL/GenBank/DDBJ whole genome shotgun (WGS) entry which is preliminary data.</text>
</comment>
<evidence type="ECO:0000313" key="6">
    <source>
        <dbReference type="Proteomes" id="UP000298416"/>
    </source>
</evidence>
<dbReference type="PANTHER" id="PTHR11926:SF1392">
    <property type="entry name" value="GLYCOSYLTRANSFERASE"/>
    <property type="match status" value="1"/>
</dbReference>
<dbReference type="EMBL" id="PNBA02000018">
    <property type="protein sequence ID" value="KAG6393502.1"/>
    <property type="molecule type" value="Genomic_DNA"/>
</dbReference>